<accession>A0A7N0TPL7</accession>
<keyword evidence="10" id="KW-1185">Reference proteome</keyword>
<keyword evidence="6 7" id="KW-0408">Iron</keyword>
<keyword evidence="3 8" id="KW-0812">Transmembrane</keyword>
<comment type="cofactor">
    <cofactor evidence="6">
        <name>heme</name>
        <dbReference type="ChEBI" id="CHEBI:30413"/>
    </cofactor>
</comment>
<protein>
    <recommendedName>
        <fullName evidence="11">Ent-kaurene oxidase</fullName>
    </recommendedName>
</protein>
<dbReference type="InterPro" id="IPR036396">
    <property type="entry name" value="Cyt_P450_sf"/>
</dbReference>
<dbReference type="InterPro" id="IPR017972">
    <property type="entry name" value="Cyt_P450_CS"/>
</dbReference>
<keyword evidence="7" id="KW-0503">Monooxygenase</keyword>
<dbReference type="PANTHER" id="PTHR47283">
    <property type="entry name" value="ENT-KAURENE OXIDASE, CHLOROPLASTIC"/>
    <property type="match status" value="1"/>
</dbReference>
<evidence type="ECO:0000256" key="7">
    <source>
        <dbReference type="RuleBase" id="RU000461"/>
    </source>
</evidence>
<dbReference type="PROSITE" id="PS00086">
    <property type="entry name" value="CYTOCHROME_P450"/>
    <property type="match status" value="1"/>
</dbReference>
<evidence type="ECO:0000256" key="8">
    <source>
        <dbReference type="SAM" id="Phobius"/>
    </source>
</evidence>
<feature type="binding site" description="axial binding residue" evidence="6">
    <location>
        <position position="481"/>
    </location>
    <ligand>
        <name>heme</name>
        <dbReference type="ChEBI" id="CHEBI:30413"/>
    </ligand>
    <ligandPart>
        <name>Fe</name>
        <dbReference type="ChEBI" id="CHEBI:18248"/>
    </ligandPart>
</feature>
<dbReference type="Pfam" id="PF00067">
    <property type="entry name" value="p450"/>
    <property type="match status" value="2"/>
</dbReference>
<dbReference type="InterPro" id="IPR001128">
    <property type="entry name" value="Cyt_P450"/>
</dbReference>
<evidence type="ECO:0000256" key="4">
    <source>
        <dbReference type="ARBA" id="ARBA00022989"/>
    </source>
</evidence>
<comment type="similarity">
    <text evidence="2 7">Belongs to the cytochrome P450 family.</text>
</comment>
<evidence type="ECO:0000256" key="3">
    <source>
        <dbReference type="ARBA" id="ARBA00022692"/>
    </source>
</evidence>
<dbReference type="GO" id="GO:0052615">
    <property type="term" value="F:ent-kaurene oxidase activity"/>
    <property type="evidence" value="ECO:0007669"/>
    <property type="project" value="InterPro"/>
</dbReference>
<dbReference type="InterPro" id="IPR044225">
    <property type="entry name" value="KO_chloroplastic"/>
</dbReference>
<proteinExistence type="inferred from homology"/>
<dbReference type="EnsemblPlants" id="Kaladp0042s0121.1.v1.1">
    <property type="protein sequence ID" value="Kaladp0042s0121.1.v1.1"/>
    <property type="gene ID" value="Kaladp0042s0121.v1.1"/>
</dbReference>
<dbReference type="CDD" id="cd11075">
    <property type="entry name" value="CYP77_89"/>
    <property type="match status" value="1"/>
</dbReference>
<dbReference type="Proteomes" id="UP000594263">
    <property type="component" value="Unplaced"/>
</dbReference>
<organism evidence="9 10">
    <name type="scientific">Kalanchoe fedtschenkoi</name>
    <name type="common">Lavender scallops</name>
    <name type="synonym">South American air plant</name>
    <dbReference type="NCBI Taxonomy" id="63787"/>
    <lineage>
        <taxon>Eukaryota</taxon>
        <taxon>Viridiplantae</taxon>
        <taxon>Streptophyta</taxon>
        <taxon>Embryophyta</taxon>
        <taxon>Tracheophyta</taxon>
        <taxon>Spermatophyta</taxon>
        <taxon>Magnoliopsida</taxon>
        <taxon>eudicotyledons</taxon>
        <taxon>Gunneridae</taxon>
        <taxon>Pentapetalae</taxon>
        <taxon>Saxifragales</taxon>
        <taxon>Crassulaceae</taxon>
        <taxon>Kalanchoe</taxon>
    </lineage>
</organism>
<evidence type="ECO:0000256" key="2">
    <source>
        <dbReference type="ARBA" id="ARBA00010617"/>
    </source>
</evidence>
<dbReference type="PANTHER" id="PTHR47283:SF1">
    <property type="entry name" value="ENT-KAURENE OXIDASE, CHLOROPLASTIC"/>
    <property type="match status" value="1"/>
</dbReference>
<dbReference type="GO" id="GO:0005506">
    <property type="term" value="F:iron ion binding"/>
    <property type="evidence" value="ECO:0007669"/>
    <property type="project" value="InterPro"/>
</dbReference>
<dbReference type="GO" id="GO:0005783">
    <property type="term" value="C:endoplasmic reticulum"/>
    <property type="evidence" value="ECO:0007669"/>
    <property type="project" value="TreeGrafter"/>
</dbReference>
<keyword evidence="5 8" id="KW-0472">Membrane</keyword>
<sequence>MDVTQFLLRLHSTPNTAVTAAVAVAIGALFLILVKNLVHKRKPKSPPAVPGWPLIGNLLQLKEKKPYKTFSRFAERYGPIYRIRLGSSTLFVLNSVDVAKEAMVTRFDSISTRKLSHALKLLTCNKTMVAISDYDDFHKTVKRHILSNVLGANAQKRHRVHRDIMIENMVRRLHEHVKSHPLEAVDFRKIFQSELFRLSMTQVSTCLHLVQNLAGGAVVLYVDVQCVQALGREVESIYVEELGATLSSEELCQVLVLDMMEGAIEVDWRDFFPYLRWIPNRSVEMKLQRLCFRREVVMKALINEQKKRIASGEELNCYLDHLLSEASFLTDEQLRMLLWEVIIESSDTTLVTSEWAMYELSKDLNRQGYLREEIRVVCGPSKITEENLSQLPYLSAVFHETVRKHSPAPMVPLRYVHEDTEIGGYHIPAGSEIAVNIYGCNRDKKYWEKPEQWNPDRLVDDKLEPVDLYRTMAFGAGKRACVGAYQAMLISCTSIGRFIQEFSWNLRGGEEENVDTVGLTTHRLHPLHVLVKPIDP</sequence>
<dbReference type="PRINTS" id="PR00463">
    <property type="entry name" value="EP450I"/>
</dbReference>
<evidence type="ECO:0000313" key="10">
    <source>
        <dbReference type="Proteomes" id="UP000594263"/>
    </source>
</evidence>
<dbReference type="GO" id="GO:0016709">
    <property type="term" value="F:oxidoreductase activity, acting on paired donors, with incorporation or reduction of molecular oxygen, NAD(P)H as one donor, and incorporation of one atom of oxygen"/>
    <property type="evidence" value="ECO:0007669"/>
    <property type="project" value="TreeGrafter"/>
</dbReference>
<dbReference type="GO" id="GO:0009707">
    <property type="term" value="C:chloroplast outer membrane"/>
    <property type="evidence" value="ECO:0007669"/>
    <property type="project" value="TreeGrafter"/>
</dbReference>
<keyword evidence="6 7" id="KW-0349">Heme</keyword>
<dbReference type="Gene3D" id="1.10.630.10">
    <property type="entry name" value="Cytochrome P450"/>
    <property type="match status" value="1"/>
</dbReference>
<dbReference type="GO" id="GO:0010241">
    <property type="term" value="P:ent-kaurene oxidation to kaurenoic acid"/>
    <property type="evidence" value="ECO:0007669"/>
    <property type="project" value="InterPro"/>
</dbReference>
<evidence type="ECO:0000313" key="9">
    <source>
        <dbReference type="EnsemblPlants" id="Kaladp0042s0121.1.v1.1"/>
    </source>
</evidence>
<dbReference type="Gramene" id="Kaladp0042s0121.1.v1.1">
    <property type="protein sequence ID" value="Kaladp0042s0121.1.v1.1"/>
    <property type="gene ID" value="Kaladp0042s0121.v1.1"/>
</dbReference>
<evidence type="ECO:0000256" key="1">
    <source>
        <dbReference type="ARBA" id="ARBA00004167"/>
    </source>
</evidence>
<keyword evidence="6 7" id="KW-0479">Metal-binding</keyword>
<evidence type="ECO:0000256" key="6">
    <source>
        <dbReference type="PIRSR" id="PIRSR602401-1"/>
    </source>
</evidence>
<dbReference type="SUPFAM" id="SSF48264">
    <property type="entry name" value="Cytochrome P450"/>
    <property type="match status" value="1"/>
</dbReference>
<name>A0A7N0TPL7_KALFE</name>
<dbReference type="GO" id="GO:0009686">
    <property type="term" value="P:gibberellin biosynthetic process"/>
    <property type="evidence" value="ECO:0007669"/>
    <property type="project" value="InterPro"/>
</dbReference>
<dbReference type="InterPro" id="IPR002401">
    <property type="entry name" value="Cyt_P450_E_grp-I"/>
</dbReference>
<feature type="transmembrane region" description="Helical" evidence="8">
    <location>
        <begin position="16"/>
        <end position="34"/>
    </location>
</feature>
<dbReference type="OMA" id="TQEEHSG"/>
<evidence type="ECO:0000256" key="5">
    <source>
        <dbReference type="ARBA" id="ARBA00023136"/>
    </source>
</evidence>
<keyword evidence="4 8" id="KW-1133">Transmembrane helix</keyword>
<reference evidence="9" key="1">
    <citation type="submission" date="2021-01" db="UniProtKB">
        <authorList>
            <consortium name="EnsemblPlants"/>
        </authorList>
    </citation>
    <scope>IDENTIFICATION</scope>
</reference>
<keyword evidence="7" id="KW-0560">Oxidoreductase</keyword>
<evidence type="ECO:0008006" key="11">
    <source>
        <dbReference type="Google" id="ProtNLM"/>
    </source>
</evidence>
<dbReference type="GO" id="GO:0020037">
    <property type="term" value="F:heme binding"/>
    <property type="evidence" value="ECO:0007669"/>
    <property type="project" value="InterPro"/>
</dbReference>
<dbReference type="AlphaFoldDB" id="A0A7N0TPL7"/>
<comment type="subcellular location">
    <subcellularLocation>
        <location evidence="1">Membrane</location>
        <topology evidence="1">Single-pass membrane protein</topology>
    </subcellularLocation>
</comment>